<keyword evidence="11" id="KW-1185">Reference proteome</keyword>
<sequence length="499" mass="54816">MLSCKKKELLPTRATVAIMVFTACFMSYVLRVNMSINLIAMVEPGGSSKEPHIPECTKNELESTNSTESSEKLSSVPDYGARYDWKSEIQGLILGSYFWGYILTSIPGGLLAEQFGPVRTIGITTILSGALTLLIPLGASFHYGVVIAARFLTGALSGVVYPSLHCLISRWAPPVEKGKFTGALLGGTLGTVITWPVLGYIMQMVGWSWAFFIPGIFVLLWCILWFLLVADTPEAHSRISDDEKMYISKCLGDNIVKVKKLPPYKDMFFSIPFWAYTVLHFGNLWGLYLLLTAGPKFMSEVLGFDLGHSGVLASLPYLARMLFGFVFGFIGDFIRKRQWLSVTATRKFFVIFSHIIPGIFLTAQTISGCNSTLAVIFLTLALGMNGASTLTNLQNSQDLAPNFAGTVYGIVNCIGGTTGFITPILTGYITKENNGMNEWQLIFWIGAAVYIGSGIVFCIFGSGQTQAWNYIEKGELPKEGLENPAFENVNETTEHNTKV</sequence>
<feature type="transmembrane region" description="Helical" evidence="8">
    <location>
        <begin position="180"/>
        <end position="201"/>
    </location>
</feature>
<evidence type="ECO:0000256" key="8">
    <source>
        <dbReference type="SAM" id="Phobius"/>
    </source>
</evidence>
<feature type="transmembrane region" description="Helical" evidence="8">
    <location>
        <begin position="441"/>
        <end position="460"/>
    </location>
</feature>
<feature type="transmembrane region" description="Helical" evidence="8">
    <location>
        <begin position="405"/>
        <end position="429"/>
    </location>
</feature>
<evidence type="ECO:0000256" key="6">
    <source>
        <dbReference type="ARBA" id="ARBA00023136"/>
    </source>
</evidence>
<dbReference type="EMBL" id="JASPKY010000465">
    <property type="protein sequence ID" value="KAK9695971.1"/>
    <property type="molecule type" value="Genomic_DNA"/>
</dbReference>
<comment type="subcellular location">
    <subcellularLocation>
        <location evidence="1">Membrane</location>
        <topology evidence="1">Multi-pass membrane protein</topology>
    </subcellularLocation>
</comment>
<dbReference type="GO" id="GO:0006820">
    <property type="term" value="P:monoatomic anion transport"/>
    <property type="evidence" value="ECO:0007669"/>
    <property type="project" value="TreeGrafter"/>
</dbReference>
<keyword evidence="4" id="KW-0769">Symport</keyword>
<evidence type="ECO:0000256" key="2">
    <source>
        <dbReference type="ARBA" id="ARBA00022448"/>
    </source>
</evidence>
<evidence type="ECO:0000256" key="5">
    <source>
        <dbReference type="ARBA" id="ARBA00022989"/>
    </source>
</evidence>
<dbReference type="InterPro" id="IPR020846">
    <property type="entry name" value="MFS_dom"/>
</dbReference>
<evidence type="ECO:0000259" key="9">
    <source>
        <dbReference type="PROSITE" id="PS50850"/>
    </source>
</evidence>
<keyword evidence="2" id="KW-0813">Transport</keyword>
<feature type="transmembrane region" description="Helical" evidence="8">
    <location>
        <begin position="207"/>
        <end position="230"/>
    </location>
</feature>
<feature type="transmembrane region" description="Helical" evidence="8">
    <location>
        <begin position="346"/>
        <end position="366"/>
    </location>
</feature>
<keyword evidence="5 8" id="KW-1133">Transmembrane helix</keyword>
<evidence type="ECO:0000313" key="11">
    <source>
        <dbReference type="Proteomes" id="UP001458880"/>
    </source>
</evidence>
<evidence type="ECO:0000256" key="7">
    <source>
        <dbReference type="SAM" id="MobiDB-lite"/>
    </source>
</evidence>
<evidence type="ECO:0000256" key="3">
    <source>
        <dbReference type="ARBA" id="ARBA00022692"/>
    </source>
</evidence>
<dbReference type="AlphaFoldDB" id="A0AAW1J076"/>
<dbReference type="PROSITE" id="PS50850">
    <property type="entry name" value="MFS"/>
    <property type="match status" value="1"/>
</dbReference>
<evidence type="ECO:0000256" key="4">
    <source>
        <dbReference type="ARBA" id="ARBA00022847"/>
    </source>
</evidence>
<feature type="transmembrane region" description="Helical" evidence="8">
    <location>
        <begin position="123"/>
        <end position="141"/>
    </location>
</feature>
<dbReference type="InterPro" id="IPR011701">
    <property type="entry name" value="MFS"/>
</dbReference>
<dbReference type="SUPFAM" id="SSF103473">
    <property type="entry name" value="MFS general substrate transporter"/>
    <property type="match status" value="1"/>
</dbReference>
<gene>
    <name evidence="10" type="ORF">QE152_g32215</name>
</gene>
<dbReference type="PANTHER" id="PTHR11662:SF336">
    <property type="entry name" value="LP19554P"/>
    <property type="match status" value="1"/>
</dbReference>
<keyword evidence="3 8" id="KW-0812">Transmembrane</keyword>
<feature type="transmembrane region" description="Helical" evidence="8">
    <location>
        <begin position="267"/>
        <end position="291"/>
    </location>
</feature>
<evidence type="ECO:0000313" key="10">
    <source>
        <dbReference type="EMBL" id="KAK9695971.1"/>
    </source>
</evidence>
<feature type="compositionally biased region" description="Low complexity" evidence="7">
    <location>
        <begin position="62"/>
        <end position="75"/>
    </location>
</feature>
<reference evidence="10 11" key="1">
    <citation type="journal article" date="2024" name="BMC Genomics">
        <title>De novo assembly and annotation of Popillia japonica's genome with initial clues to its potential as an invasive pest.</title>
        <authorList>
            <person name="Cucini C."/>
            <person name="Boschi S."/>
            <person name="Funari R."/>
            <person name="Cardaioli E."/>
            <person name="Iannotti N."/>
            <person name="Marturano G."/>
            <person name="Paoli F."/>
            <person name="Bruttini M."/>
            <person name="Carapelli A."/>
            <person name="Frati F."/>
            <person name="Nardi F."/>
        </authorList>
    </citation>
    <scope>NUCLEOTIDE SEQUENCE [LARGE SCALE GENOMIC DNA]</scope>
    <source>
        <strain evidence="10">DMR45628</strain>
    </source>
</reference>
<dbReference type="Proteomes" id="UP001458880">
    <property type="component" value="Unassembled WGS sequence"/>
</dbReference>
<organism evidence="10 11">
    <name type="scientific">Popillia japonica</name>
    <name type="common">Japanese beetle</name>
    <dbReference type="NCBI Taxonomy" id="7064"/>
    <lineage>
        <taxon>Eukaryota</taxon>
        <taxon>Metazoa</taxon>
        <taxon>Ecdysozoa</taxon>
        <taxon>Arthropoda</taxon>
        <taxon>Hexapoda</taxon>
        <taxon>Insecta</taxon>
        <taxon>Pterygota</taxon>
        <taxon>Neoptera</taxon>
        <taxon>Endopterygota</taxon>
        <taxon>Coleoptera</taxon>
        <taxon>Polyphaga</taxon>
        <taxon>Scarabaeiformia</taxon>
        <taxon>Scarabaeidae</taxon>
        <taxon>Rutelinae</taxon>
        <taxon>Popillia</taxon>
    </lineage>
</organism>
<keyword evidence="6 8" id="KW-0472">Membrane</keyword>
<accession>A0AAW1J076</accession>
<dbReference type="FunFam" id="1.20.1250.20:FF:000003">
    <property type="entry name" value="Solute carrier family 17 member 3"/>
    <property type="match status" value="1"/>
</dbReference>
<feature type="domain" description="Major facilitator superfamily (MFS) profile" evidence="9">
    <location>
        <begin position="19"/>
        <end position="465"/>
    </location>
</feature>
<dbReference type="GO" id="GO:0016020">
    <property type="term" value="C:membrane"/>
    <property type="evidence" value="ECO:0007669"/>
    <property type="project" value="UniProtKB-SubCell"/>
</dbReference>
<feature type="transmembrane region" description="Helical" evidence="8">
    <location>
        <begin position="89"/>
        <end position="111"/>
    </location>
</feature>
<protein>
    <submittedName>
        <fullName evidence="10">Major Facilitator Superfamily</fullName>
    </submittedName>
</protein>
<comment type="caution">
    <text evidence="10">The sequence shown here is derived from an EMBL/GenBank/DDBJ whole genome shotgun (WGS) entry which is preliminary data.</text>
</comment>
<dbReference type="CDD" id="cd17318">
    <property type="entry name" value="MFS_SLC17"/>
    <property type="match status" value="1"/>
</dbReference>
<dbReference type="PROSITE" id="PS51257">
    <property type="entry name" value="PROKAR_LIPOPROTEIN"/>
    <property type="match status" value="1"/>
</dbReference>
<dbReference type="InterPro" id="IPR036259">
    <property type="entry name" value="MFS_trans_sf"/>
</dbReference>
<evidence type="ECO:0000256" key="1">
    <source>
        <dbReference type="ARBA" id="ARBA00004141"/>
    </source>
</evidence>
<dbReference type="GO" id="GO:0015293">
    <property type="term" value="F:symporter activity"/>
    <property type="evidence" value="ECO:0007669"/>
    <property type="project" value="UniProtKB-KW"/>
</dbReference>
<feature type="compositionally biased region" description="Basic and acidic residues" evidence="7">
    <location>
        <begin position="49"/>
        <end position="61"/>
    </location>
</feature>
<feature type="transmembrane region" description="Helical" evidence="8">
    <location>
        <begin position="311"/>
        <end position="334"/>
    </location>
</feature>
<feature type="transmembrane region" description="Helical" evidence="8">
    <location>
        <begin position="12"/>
        <end position="30"/>
    </location>
</feature>
<dbReference type="InterPro" id="IPR050382">
    <property type="entry name" value="MFS_Na/Anion_cotransporter"/>
</dbReference>
<name>A0AAW1J076_POPJA</name>
<dbReference type="PANTHER" id="PTHR11662">
    <property type="entry name" value="SOLUTE CARRIER FAMILY 17"/>
    <property type="match status" value="1"/>
</dbReference>
<dbReference type="Pfam" id="PF07690">
    <property type="entry name" value="MFS_1"/>
    <property type="match status" value="1"/>
</dbReference>
<feature type="transmembrane region" description="Helical" evidence="8">
    <location>
        <begin position="372"/>
        <end position="393"/>
    </location>
</feature>
<feature type="region of interest" description="Disordered" evidence="7">
    <location>
        <begin position="47"/>
        <end position="75"/>
    </location>
</feature>
<dbReference type="Gene3D" id="1.20.1250.20">
    <property type="entry name" value="MFS general substrate transporter like domains"/>
    <property type="match status" value="2"/>
</dbReference>
<proteinExistence type="predicted"/>